<dbReference type="GO" id="GO:0020037">
    <property type="term" value="F:heme binding"/>
    <property type="evidence" value="ECO:0007669"/>
    <property type="project" value="UniProtKB-UniRule"/>
</dbReference>
<dbReference type="PANTHER" id="PTHR36964:SF1">
    <property type="entry name" value="PROTEIN-METHIONINE-SULFOXIDE REDUCTASE HEME-BINDING SUBUNIT MSRQ"/>
    <property type="match status" value="1"/>
</dbReference>
<dbReference type="OrthoDB" id="9788328at2"/>
<protein>
    <recommendedName>
        <fullName evidence="8">Protein-methionine-sulfoxide reductase heme-binding subunit MsrQ</fullName>
    </recommendedName>
    <alternativeName>
        <fullName evidence="8">Flavocytochrome MsrQ</fullName>
    </alternativeName>
</protein>
<accession>A0A2U2MVV3</accession>
<dbReference type="GO" id="GO:0010181">
    <property type="term" value="F:FMN binding"/>
    <property type="evidence" value="ECO:0007669"/>
    <property type="project" value="UniProtKB-UniRule"/>
</dbReference>
<evidence type="ECO:0000256" key="7">
    <source>
        <dbReference type="ARBA" id="ARBA00023136"/>
    </source>
</evidence>
<dbReference type="AlphaFoldDB" id="A0A2U2MVV3"/>
<dbReference type="Pfam" id="PF01794">
    <property type="entry name" value="Ferric_reduct"/>
    <property type="match status" value="1"/>
</dbReference>
<sequence>MGAASLRVPTQLPPRVLLALRIVVFGLCLAPAGLLLRDLFTGGLGVNPVETLLRELGDWGLRLLLVTLAITPLRWLTGAAWLIRLRRMLGLFAFSYVVLHLSVFVVFEHSLRLAGILDDIANRPYILVGFSAFLLLVPLAVTSTQGWMRRLGRRWKQLHWLVYPAAILGVAHFFLLIKANRWTEPLIYAGILATLLGYRLARRAGPLRRSLGAPALRS</sequence>
<keyword evidence="7 8" id="KW-0472">Membrane</keyword>
<keyword evidence="5 8" id="KW-1133">Transmembrane helix</keyword>
<evidence type="ECO:0000256" key="3">
    <source>
        <dbReference type="ARBA" id="ARBA00022617"/>
    </source>
</evidence>
<feature type="domain" description="Ferric oxidoreductase" evidence="9">
    <location>
        <begin position="57"/>
        <end position="170"/>
    </location>
</feature>
<keyword evidence="2 8" id="KW-0813">Transport</keyword>
<feature type="transmembrane region" description="Helical" evidence="8">
    <location>
        <begin position="56"/>
        <end position="76"/>
    </location>
</feature>
<dbReference type="GO" id="GO:0016679">
    <property type="term" value="F:oxidoreductase activity, acting on diphenols and related substances as donors"/>
    <property type="evidence" value="ECO:0007669"/>
    <property type="project" value="TreeGrafter"/>
</dbReference>
<feature type="transmembrane region" description="Helical" evidence="8">
    <location>
        <begin position="127"/>
        <end position="148"/>
    </location>
</feature>
<evidence type="ECO:0000259" key="9">
    <source>
        <dbReference type="Pfam" id="PF01794"/>
    </source>
</evidence>
<feature type="transmembrane region" description="Helical" evidence="8">
    <location>
        <begin position="88"/>
        <end position="107"/>
    </location>
</feature>
<dbReference type="GO" id="GO:0046872">
    <property type="term" value="F:metal ion binding"/>
    <property type="evidence" value="ECO:0007669"/>
    <property type="project" value="UniProtKB-KW"/>
</dbReference>
<keyword evidence="11" id="KW-1185">Reference proteome</keyword>
<dbReference type="Proteomes" id="UP000245474">
    <property type="component" value="Unassembled WGS sequence"/>
</dbReference>
<evidence type="ECO:0000256" key="1">
    <source>
        <dbReference type="ARBA" id="ARBA00004141"/>
    </source>
</evidence>
<feature type="transmembrane region" description="Helical" evidence="8">
    <location>
        <begin position="185"/>
        <end position="201"/>
    </location>
</feature>
<comment type="cofactor">
    <cofactor evidence="8">
        <name>FMN</name>
        <dbReference type="ChEBI" id="CHEBI:58210"/>
    </cofactor>
    <text evidence="8">Binds 1 FMN per subunit.</text>
</comment>
<evidence type="ECO:0000256" key="4">
    <source>
        <dbReference type="ARBA" id="ARBA00022692"/>
    </source>
</evidence>
<gene>
    <name evidence="8" type="primary">msrQ</name>
    <name evidence="10" type="ORF">DEM34_19150</name>
</gene>
<evidence type="ECO:0000256" key="8">
    <source>
        <dbReference type="HAMAP-Rule" id="MF_01207"/>
    </source>
</evidence>
<organism evidence="10 11">
    <name type="scientific">Sediminicurvatus halobius</name>
    <dbReference type="NCBI Taxonomy" id="2182432"/>
    <lineage>
        <taxon>Bacteria</taxon>
        <taxon>Pseudomonadati</taxon>
        <taxon>Pseudomonadota</taxon>
        <taxon>Gammaproteobacteria</taxon>
        <taxon>Chromatiales</taxon>
        <taxon>Ectothiorhodospiraceae</taxon>
        <taxon>Sediminicurvatus</taxon>
    </lineage>
</organism>
<keyword evidence="6 8" id="KW-0408">Iron</keyword>
<keyword evidence="8" id="KW-1003">Cell membrane</keyword>
<keyword evidence="8" id="KW-0249">Electron transport</keyword>
<evidence type="ECO:0000313" key="10">
    <source>
        <dbReference type="EMBL" id="PWG60916.1"/>
    </source>
</evidence>
<evidence type="ECO:0000256" key="6">
    <source>
        <dbReference type="ARBA" id="ARBA00023004"/>
    </source>
</evidence>
<dbReference type="RefSeq" id="WP_109680415.1">
    <property type="nucleotide sequence ID" value="NZ_CP086615.1"/>
</dbReference>
<dbReference type="PANTHER" id="PTHR36964">
    <property type="entry name" value="PROTEIN-METHIONINE-SULFOXIDE REDUCTASE HEME-BINDING SUBUNIT MSRQ"/>
    <property type="match status" value="1"/>
</dbReference>
<dbReference type="InterPro" id="IPR013130">
    <property type="entry name" value="Fe3_Rdtase_TM_dom"/>
</dbReference>
<keyword evidence="8" id="KW-0479">Metal-binding</keyword>
<comment type="subcellular location">
    <subcellularLocation>
        <location evidence="8">Cell membrane</location>
        <topology evidence="8">Multi-pass membrane protein</topology>
    </subcellularLocation>
    <subcellularLocation>
        <location evidence="1">Membrane</location>
        <topology evidence="1">Multi-pass membrane protein</topology>
    </subcellularLocation>
</comment>
<comment type="function">
    <text evidence="8">Part of the MsrPQ system that repairs oxidized periplasmic proteins containing methionine sulfoxide residues (Met-O), using respiratory chain electrons. Thus protects these proteins from oxidative-stress damage caused by reactive species of oxygen and chlorine generated by the host defense mechanisms. MsrPQ is essential for the maintenance of envelope integrity under bleach stress, rescuing a wide series of structurally unrelated periplasmic proteins from methionine oxidation. MsrQ provides electrons for reduction to the reductase catalytic subunit MsrP, using the quinone pool of the respiratory chain.</text>
</comment>
<name>A0A2U2MVV3_9GAMM</name>
<evidence type="ECO:0000256" key="5">
    <source>
        <dbReference type="ARBA" id="ARBA00022989"/>
    </source>
</evidence>
<feature type="transmembrane region" description="Helical" evidence="8">
    <location>
        <begin position="16"/>
        <end position="36"/>
    </location>
</feature>
<reference evidence="10 11" key="1">
    <citation type="submission" date="2018-05" db="EMBL/GenBank/DDBJ databases">
        <title>Spiribacter halobius sp. nov., a moderately halophilic bacterium isolated from marine solar saltern.</title>
        <authorList>
            <person name="Zheng W.-S."/>
            <person name="Lu D.-C."/>
            <person name="Du Z.-J."/>
        </authorList>
    </citation>
    <scope>NUCLEOTIDE SEQUENCE [LARGE SCALE GENOMIC DNA]</scope>
    <source>
        <strain evidence="10 11">E85</strain>
    </source>
</reference>
<dbReference type="GO" id="GO:0005886">
    <property type="term" value="C:plasma membrane"/>
    <property type="evidence" value="ECO:0007669"/>
    <property type="project" value="UniProtKB-SubCell"/>
</dbReference>
<dbReference type="EMBL" id="QFFI01000070">
    <property type="protein sequence ID" value="PWG60916.1"/>
    <property type="molecule type" value="Genomic_DNA"/>
</dbReference>
<comment type="caution">
    <text evidence="10">The sequence shown here is derived from an EMBL/GenBank/DDBJ whole genome shotgun (WGS) entry which is preliminary data.</text>
</comment>
<keyword evidence="8" id="KW-0285">Flavoprotein</keyword>
<keyword evidence="8" id="KW-0288">FMN</keyword>
<evidence type="ECO:0000256" key="2">
    <source>
        <dbReference type="ARBA" id="ARBA00022448"/>
    </source>
</evidence>
<dbReference type="InterPro" id="IPR022837">
    <property type="entry name" value="MsrQ-like"/>
</dbReference>
<dbReference type="GO" id="GO:0009055">
    <property type="term" value="F:electron transfer activity"/>
    <property type="evidence" value="ECO:0007669"/>
    <property type="project" value="UniProtKB-UniRule"/>
</dbReference>
<comment type="subunit">
    <text evidence="8">Heterodimer of a catalytic subunit (MsrP) and a heme-binding subunit (MsrQ).</text>
</comment>
<evidence type="ECO:0000313" key="11">
    <source>
        <dbReference type="Proteomes" id="UP000245474"/>
    </source>
</evidence>
<comment type="cofactor">
    <cofactor evidence="8">
        <name>heme b</name>
        <dbReference type="ChEBI" id="CHEBI:60344"/>
    </cofactor>
    <text evidence="8">Binds 1 heme b (iron(II)-protoporphyrin IX) group per subunit.</text>
</comment>
<keyword evidence="3 8" id="KW-0349">Heme</keyword>
<keyword evidence="4 8" id="KW-0812">Transmembrane</keyword>
<proteinExistence type="inferred from homology"/>
<comment type="similarity">
    <text evidence="8">Belongs to the MsrQ family.</text>
</comment>
<feature type="transmembrane region" description="Helical" evidence="8">
    <location>
        <begin position="160"/>
        <end position="179"/>
    </location>
</feature>
<dbReference type="HAMAP" id="MF_01207">
    <property type="entry name" value="MsrQ"/>
    <property type="match status" value="1"/>
</dbReference>
<dbReference type="GO" id="GO:0030091">
    <property type="term" value="P:protein repair"/>
    <property type="evidence" value="ECO:0007669"/>
    <property type="project" value="UniProtKB-UniRule"/>
</dbReference>